<dbReference type="AlphaFoldDB" id="A0A6J6HV20"/>
<sequence length="203" mass="21682">MLKNRPYLPTGLLIVALTAVTVFLWSGKLGLRSDPLKDSVAMQVTTPTNSRTDSKNQETSSQRTNGSNTDLPATDDPKDAELSSNLSNNSSPTRNTNGTPNELKDSGSPTLESSTSKVPISCRVYVNPIGSPANHSFRLIINSSSNFTANASIIWTQRTETITVDVVNGSASAIIKGDQFTQPKVSVSSQSDTTTELCTNKDS</sequence>
<evidence type="ECO:0000313" key="4">
    <source>
        <dbReference type="EMBL" id="CAB4616647.1"/>
    </source>
</evidence>
<evidence type="ECO:0000256" key="2">
    <source>
        <dbReference type="SAM" id="Phobius"/>
    </source>
</evidence>
<feature type="compositionally biased region" description="Polar residues" evidence="1">
    <location>
        <begin position="107"/>
        <end position="117"/>
    </location>
</feature>
<feature type="transmembrane region" description="Helical" evidence="2">
    <location>
        <begin position="6"/>
        <end position="27"/>
    </location>
</feature>
<evidence type="ECO:0000256" key="1">
    <source>
        <dbReference type="SAM" id="MobiDB-lite"/>
    </source>
</evidence>
<feature type="region of interest" description="Disordered" evidence="1">
    <location>
        <begin position="44"/>
        <end position="117"/>
    </location>
</feature>
<dbReference type="EMBL" id="CAEZUZ010000080">
    <property type="protein sequence ID" value="CAB4616647.1"/>
    <property type="molecule type" value="Genomic_DNA"/>
</dbReference>
<keyword evidence="2" id="KW-0472">Membrane</keyword>
<reference evidence="4" key="1">
    <citation type="submission" date="2020-05" db="EMBL/GenBank/DDBJ databases">
        <authorList>
            <person name="Chiriac C."/>
            <person name="Salcher M."/>
            <person name="Ghai R."/>
            <person name="Kavagutti S V."/>
        </authorList>
    </citation>
    <scope>NUCLEOTIDE SEQUENCE</scope>
</reference>
<feature type="compositionally biased region" description="Low complexity" evidence="1">
    <location>
        <begin position="82"/>
        <end position="101"/>
    </location>
</feature>
<proteinExistence type="predicted"/>
<keyword evidence="2" id="KW-1133">Transmembrane helix</keyword>
<evidence type="ECO:0000313" key="3">
    <source>
        <dbReference type="EMBL" id="CAB4591898.1"/>
    </source>
</evidence>
<feature type="compositionally biased region" description="Polar residues" evidence="1">
    <location>
        <begin position="44"/>
        <end position="71"/>
    </location>
</feature>
<gene>
    <name evidence="3" type="ORF">UFOPK1808_00204</name>
    <name evidence="4" type="ORF">UFOPK1889_00601</name>
</gene>
<accession>A0A6J6HV20</accession>
<name>A0A6J6HV20_9ZZZZ</name>
<organism evidence="4">
    <name type="scientific">freshwater metagenome</name>
    <dbReference type="NCBI Taxonomy" id="449393"/>
    <lineage>
        <taxon>unclassified sequences</taxon>
        <taxon>metagenomes</taxon>
        <taxon>ecological metagenomes</taxon>
    </lineage>
</organism>
<keyword evidence="2" id="KW-0812">Transmembrane</keyword>
<dbReference type="EMBL" id="CAEZUL010000012">
    <property type="protein sequence ID" value="CAB4591898.1"/>
    <property type="molecule type" value="Genomic_DNA"/>
</dbReference>
<protein>
    <submittedName>
        <fullName evidence="4">Unannotated protein</fullName>
    </submittedName>
</protein>